<feature type="transmembrane region" description="Helical" evidence="6">
    <location>
        <begin position="210"/>
        <end position="229"/>
    </location>
</feature>
<evidence type="ECO:0000256" key="5">
    <source>
        <dbReference type="ARBA" id="ARBA00023136"/>
    </source>
</evidence>
<organism evidence="8 9">
    <name type="scientific">Xanthomonas graminis pv. poae</name>
    <dbReference type="NCBI Taxonomy" id="227946"/>
    <lineage>
        <taxon>Bacteria</taxon>
        <taxon>Pseudomonadati</taxon>
        <taxon>Pseudomonadota</taxon>
        <taxon>Gammaproteobacteria</taxon>
        <taxon>Lysobacterales</taxon>
        <taxon>Lysobacteraceae</taxon>
        <taxon>Xanthomonas</taxon>
        <taxon>Xanthomonas translucens group</taxon>
        <taxon>Xanthomonas graminis</taxon>
    </lineage>
</organism>
<dbReference type="InterPro" id="IPR000620">
    <property type="entry name" value="EamA_dom"/>
</dbReference>
<dbReference type="AlphaFoldDB" id="A0A0K2ZR83"/>
<sequence length="347" mass="36307">MGIVLILLMILPGRQGWQRAVRMAVPQARRLRKPMQPVCRSRCGDAAAPLRDHGACPIPPARTAPAAATWLGLAFVLVWCTGYIAGKQVVAHAAPFTALLWRFGLTALCFALAAGPARLRALPRAQLTRSAVAGVLMLALQFGGVYAAFALGTGSGVAALVIGAMPLLVAWASPWWGGARLRAAQWLGMALGFAGVATVAADRIDGATPWGGWLALLVGLFGIAAGTLYQKRHAAQLDLRVGLAVQNAAATLLLLPLAAWEGFRFQASGGFVAAMAWLVLVNSIGGFALLFLLLRRGAATQVASLFFLMPPVTAVFGHVLLGEHLTALKLCGFALAALGVWLAGRAR</sequence>
<gene>
    <name evidence="8" type="ORF">XTPLMG728_1575</name>
</gene>
<dbReference type="EMBL" id="CXOK01000039">
    <property type="protein sequence ID" value="CTP87482.1"/>
    <property type="molecule type" value="Genomic_DNA"/>
</dbReference>
<feature type="transmembrane region" description="Helical" evidence="6">
    <location>
        <begin position="67"/>
        <end position="86"/>
    </location>
</feature>
<evidence type="ECO:0000256" key="6">
    <source>
        <dbReference type="SAM" id="Phobius"/>
    </source>
</evidence>
<feature type="transmembrane region" description="Helical" evidence="6">
    <location>
        <begin position="98"/>
        <end position="119"/>
    </location>
</feature>
<dbReference type="InterPro" id="IPR037185">
    <property type="entry name" value="EmrE-like"/>
</dbReference>
<dbReference type="Proteomes" id="UP000041247">
    <property type="component" value="Unassembled WGS sequence"/>
</dbReference>
<dbReference type="PANTHER" id="PTHR32322">
    <property type="entry name" value="INNER MEMBRANE TRANSPORTER"/>
    <property type="match status" value="1"/>
</dbReference>
<keyword evidence="3 6" id="KW-0812">Transmembrane</keyword>
<evidence type="ECO:0000313" key="9">
    <source>
        <dbReference type="Proteomes" id="UP000041247"/>
    </source>
</evidence>
<accession>A0A0K2ZR83</accession>
<dbReference type="Pfam" id="PF00892">
    <property type="entry name" value="EamA"/>
    <property type="match status" value="2"/>
</dbReference>
<protein>
    <recommendedName>
        <fullName evidence="7">EamA domain-containing protein</fullName>
    </recommendedName>
</protein>
<feature type="transmembrane region" description="Helical" evidence="6">
    <location>
        <begin position="301"/>
        <end position="321"/>
    </location>
</feature>
<evidence type="ECO:0000259" key="7">
    <source>
        <dbReference type="Pfam" id="PF00892"/>
    </source>
</evidence>
<evidence type="ECO:0000256" key="4">
    <source>
        <dbReference type="ARBA" id="ARBA00022989"/>
    </source>
</evidence>
<dbReference type="InterPro" id="IPR050638">
    <property type="entry name" value="AA-Vitamin_Transporters"/>
</dbReference>
<dbReference type="PANTHER" id="PTHR32322:SF2">
    <property type="entry name" value="EAMA DOMAIN-CONTAINING PROTEIN"/>
    <property type="match status" value="1"/>
</dbReference>
<feature type="transmembrane region" description="Helical" evidence="6">
    <location>
        <begin position="157"/>
        <end position="176"/>
    </location>
</feature>
<feature type="domain" description="EamA" evidence="7">
    <location>
        <begin position="70"/>
        <end position="199"/>
    </location>
</feature>
<feature type="transmembrane region" description="Helical" evidence="6">
    <location>
        <begin position="241"/>
        <end position="259"/>
    </location>
</feature>
<evidence type="ECO:0000256" key="3">
    <source>
        <dbReference type="ARBA" id="ARBA00022692"/>
    </source>
</evidence>
<proteinExistence type="inferred from homology"/>
<feature type="transmembrane region" description="Helical" evidence="6">
    <location>
        <begin position="271"/>
        <end position="294"/>
    </location>
</feature>
<evidence type="ECO:0000313" key="8">
    <source>
        <dbReference type="EMBL" id="CTP87482.1"/>
    </source>
</evidence>
<comment type="similarity">
    <text evidence="2">Belongs to the EamA transporter family.</text>
</comment>
<feature type="domain" description="EamA" evidence="7">
    <location>
        <begin position="212"/>
        <end position="343"/>
    </location>
</feature>
<comment type="subcellular location">
    <subcellularLocation>
        <location evidence="1">Membrane</location>
        <topology evidence="1">Multi-pass membrane protein</topology>
    </subcellularLocation>
</comment>
<name>A0A0K2ZR83_9XANT</name>
<keyword evidence="5 6" id="KW-0472">Membrane</keyword>
<feature type="transmembrane region" description="Helical" evidence="6">
    <location>
        <begin position="327"/>
        <end position="344"/>
    </location>
</feature>
<keyword evidence="4 6" id="KW-1133">Transmembrane helix</keyword>
<evidence type="ECO:0000256" key="1">
    <source>
        <dbReference type="ARBA" id="ARBA00004141"/>
    </source>
</evidence>
<evidence type="ECO:0000256" key="2">
    <source>
        <dbReference type="ARBA" id="ARBA00007362"/>
    </source>
</evidence>
<dbReference type="SUPFAM" id="SSF103481">
    <property type="entry name" value="Multidrug resistance efflux transporter EmrE"/>
    <property type="match status" value="2"/>
</dbReference>
<feature type="transmembrane region" description="Helical" evidence="6">
    <location>
        <begin position="131"/>
        <end position="151"/>
    </location>
</feature>
<reference evidence="8 9" key="1">
    <citation type="submission" date="2015-07" db="EMBL/GenBank/DDBJ databases">
        <authorList>
            <person name="Noorani M."/>
        </authorList>
    </citation>
    <scope>NUCLEOTIDE SEQUENCE [LARGE SCALE GENOMIC DNA]</scope>
    <source>
        <strain evidence="8">LMG728</strain>
    </source>
</reference>
<dbReference type="GO" id="GO:0016020">
    <property type="term" value="C:membrane"/>
    <property type="evidence" value="ECO:0007669"/>
    <property type="project" value="UniProtKB-SubCell"/>
</dbReference>